<dbReference type="GO" id="GO:0004553">
    <property type="term" value="F:hydrolase activity, hydrolyzing O-glycosyl compounds"/>
    <property type="evidence" value="ECO:0007669"/>
    <property type="project" value="TreeGrafter"/>
</dbReference>
<dbReference type="NCBIfam" id="TIGR04183">
    <property type="entry name" value="Por_Secre_tail"/>
    <property type="match status" value="1"/>
</dbReference>
<dbReference type="PANTHER" id="PTHR12631">
    <property type="entry name" value="ALPHA-L-IDURONIDASE"/>
    <property type="match status" value="1"/>
</dbReference>
<feature type="domain" description="Secretion system C-terminal sorting" evidence="1">
    <location>
        <begin position="727"/>
        <end position="804"/>
    </location>
</feature>
<evidence type="ECO:0000259" key="1">
    <source>
        <dbReference type="Pfam" id="PF18962"/>
    </source>
</evidence>
<reference evidence="2 3" key="1">
    <citation type="journal article" date="2014" name="Int. J. Syst. Evol. Microbiol.">
        <title>Complete genome sequence of Corynebacterium casei LMG S-19264T (=DSM 44701T), isolated from a smear-ripened cheese.</title>
        <authorList>
            <consortium name="US DOE Joint Genome Institute (JGI-PGF)"/>
            <person name="Walter F."/>
            <person name="Albersmeier A."/>
            <person name="Kalinowski J."/>
            <person name="Ruckert C."/>
        </authorList>
    </citation>
    <scope>NUCLEOTIDE SEQUENCE [LARGE SCALE GENOMIC DNA]</scope>
    <source>
        <strain evidence="2 3">KCTC 12866</strain>
    </source>
</reference>
<proteinExistence type="predicted"/>
<organism evidence="2 3">
    <name type="scientific">Persicitalea jodogahamensis</name>
    <dbReference type="NCBI Taxonomy" id="402147"/>
    <lineage>
        <taxon>Bacteria</taxon>
        <taxon>Pseudomonadati</taxon>
        <taxon>Bacteroidota</taxon>
        <taxon>Cytophagia</taxon>
        <taxon>Cytophagales</taxon>
        <taxon>Spirosomataceae</taxon>
        <taxon>Persicitalea</taxon>
    </lineage>
</organism>
<dbReference type="InterPro" id="IPR051923">
    <property type="entry name" value="Glycosyl_Hydrolase_39"/>
</dbReference>
<dbReference type="Proteomes" id="UP000598271">
    <property type="component" value="Unassembled WGS sequence"/>
</dbReference>
<evidence type="ECO:0000313" key="2">
    <source>
        <dbReference type="EMBL" id="GHB61448.1"/>
    </source>
</evidence>
<dbReference type="Gene3D" id="3.20.20.80">
    <property type="entry name" value="Glycosidases"/>
    <property type="match status" value="1"/>
</dbReference>
<comment type="caution">
    <text evidence="2">The sequence shown here is derived from an EMBL/GenBank/DDBJ whole genome shotgun (WGS) entry which is preliminary data.</text>
</comment>
<keyword evidence="3" id="KW-1185">Reference proteome</keyword>
<gene>
    <name evidence="2" type="ORF">GCM10007390_14110</name>
</gene>
<evidence type="ECO:0000313" key="3">
    <source>
        <dbReference type="Proteomes" id="UP000598271"/>
    </source>
</evidence>
<protein>
    <recommendedName>
        <fullName evidence="1">Secretion system C-terminal sorting domain-containing protein</fullName>
    </recommendedName>
</protein>
<dbReference type="EMBL" id="BMXF01000001">
    <property type="protein sequence ID" value="GHB61448.1"/>
    <property type="molecule type" value="Genomic_DNA"/>
</dbReference>
<dbReference type="PANTHER" id="PTHR12631:SF10">
    <property type="entry name" value="BETA-XYLOSIDASE-LIKE PROTEIN-RELATED"/>
    <property type="match status" value="1"/>
</dbReference>
<dbReference type="AlphaFoldDB" id="A0A8J3G989"/>
<dbReference type="SUPFAM" id="SSF51445">
    <property type="entry name" value="(Trans)glycosidases"/>
    <property type="match status" value="1"/>
</dbReference>
<dbReference type="InterPro" id="IPR017853">
    <property type="entry name" value="GH"/>
</dbReference>
<sequence>MQRTHYNIMNKVFNFLLKVTLLLGLVLITTASHFGIVTCSTAEGTANSQEAASKAALDPARRIPIDPTRWYILNNTTSNLAGLFDGETQKNVQLGYGLVLNTYDAYYPLREGESMSIDHIRMFDFEDTFVNKPARLSVITSDWKRVPLATFTGSIYNDWVGPSPDRKASGDAKFSLDTPVQNIRYLVLTIQGGLPTELELYGDYKPGSSPPVTPTVRPIKLRDMLGVNAYEWNFLDPDLPSQIVEPKMELAKSFSGIRHYMDWQRLESTEGVFSYSPTLSGGWHYDKIYERCKADGIEVLACLKTLPDWMLATYPAAERDAENVPVRYGRPFDNPTSYLEQARVAFQYAARYGSNKGVDPKLLSVYEKPRWPGDQPNTVRIGTDLIKYIECDNERDKWWKGRKAYQTAREYAANMSAFYDGHKNSMGAGVGVKNADPNMKVVIGGLVSGADYVRAMVDWCKEFRGYKANGQVNLCWDVINYHIYTDNASSSQSGTSTRGAAPERSNAGAIADAFIRVSDELCDGLPVWITETGFDINQQSPIKAIPIGQKSPLITQADWILRTSLFSARHGIQRVFFYQMYDDNESGTMFSTSGLLNTNGTRRPAADYLRQTKNLFGAYYYVRTLNQNPIVDEYAAQGTRMYALVVPDEVGRTALYDLPTGNASVARVYRPTAGRDDMAWTDVTITNGKARIEVGETPVFVVLDPPDTPPTLVTGVNPLDAQLELIVYPNPVINGQFRVRVNNEGNGEVLINIFSASSGHLHKQVTLPAGTKKIDHFIDLSKLPAGEYILELRQNEKRAFKKVVNLN</sequence>
<accession>A0A8J3G989</accession>
<name>A0A8J3G989_9BACT</name>
<dbReference type="InterPro" id="IPR026444">
    <property type="entry name" value="Secre_tail"/>
</dbReference>
<dbReference type="Pfam" id="PF18962">
    <property type="entry name" value="Por_Secre_tail"/>
    <property type="match status" value="1"/>
</dbReference>